<sequence length="39" mass="4595">MIKELKQKGWTLTAIAEETGYDRKTIRKYLNQEKLPQAT</sequence>
<dbReference type="AlphaFoldDB" id="A0A433RWH8"/>
<dbReference type="OrthoDB" id="92877at2"/>
<evidence type="ECO:0000259" key="1">
    <source>
        <dbReference type="PROSITE" id="PS50943"/>
    </source>
</evidence>
<dbReference type="EMBL" id="JTFC01000017">
    <property type="protein sequence ID" value="RUS57631.1"/>
    <property type="molecule type" value="Genomic_DNA"/>
</dbReference>
<dbReference type="Pfam" id="PF01381">
    <property type="entry name" value="HTH_3"/>
    <property type="match status" value="1"/>
</dbReference>
<protein>
    <submittedName>
        <fullName evidence="2">Transposase</fullName>
    </submittedName>
</protein>
<dbReference type="PROSITE" id="PS50943">
    <property type="entry name" value="HTH_CROC1"/>
    <property type="match status" value="1"/>
</dbReference>
<feature type="non-terminal residue" evidence="2">
    <location>
        <position position="39"/>
    </location>
</feature>
<dbReference type="Proteomes" id="UP000288623">
    <property type="component" value="Unassembled WGS sequence"/>
</dbReference>
<comment type="caution">
    <text evidence="2">The sequence shown here is derived from an EMBL/GenBank/DDBJ whole genome shotgun (WGS) entry which is preliminary data.</text>
</comment>
<dbReference type="InterPro" id="IPR001387">
    <property type="entry name" value="Cro/C1-type_HTH"/>
</dbReference>
<dbReference type="Gene3D" id="1.10.10.60">
    <property type="entry name" value="Homeodomain-like"/>
    <property type="match status" value="1"/>
</dbReference>
<organism evidence="2 3">
    <name type="scientific">Candidatus Kurthia intestinigallinarum</name>
    <dbReference type="NCBI Taxonomy" id="1562256"/>
    <lineage>
        <taxon>Bacteria</taxon>
        <taxon>Bacillati</taxon>
        <taxon>Bacillota</taxon>
        <taxon>Bacilli</taxon>
        <taxon>Bacillales</taxon>
        <taxon>Caryophanaceae</taxon>
        <taxon>Kurthia</taxon>
    </lineage>
</organism>
<feature type="domain" description="HTH cro/C1-type" evidence="1">
    <location>
        <begin position="1"/>
        <end position="36"/>
    </location>
</feature>
<evidence type="ECO:0000313" key="2">
    <source>
        <dbReference type="EMBL" id="RUS57631.1"/>
    </source>
</evidence>
<accession>A0A433RWH8</accession>
<reference evidence="2 3" key="1">
    <citation type="submission" date="2014-11" db="EMBL/GenBank/DDBJ databases">
        <title>Genome sequence and analysis of novel Kurthia sp.</title>
        <authorList>
            <person name="Lawson J.N."/>
            <person name="Gonzalez J.E."/>
            <person name="Rinauldi L."/>
            <person name="Xuan Z."/>
            <person name="Firman A."/>
            <person name="Shaddox L."/>
            <person name="Trudeau A."/>
            <person name="Shah S."/>
            <person name="Reiman D."/>
        </authorList>
    </citation>
    <scope>NUCLEOTIDE SEQUENCE [LARGE SCALE GENOMIC DNA]</scope>
    <source>
        <strain evidence="2 3">3B1D</strain>
    </source>
</reference>
<keyword evidence="3" id="KW-1185">Reference proteome</keyword>
<name>A0A433RWH8_9BACL</name>
<proteinExistence type="predicted"/>
<gene>
    <name evidence="2" type="ORF">QI30_05145</name>
</gene>
<evidence type="ECO:0000313" key="3">
    <source>
        <dbReference type="Proteomes" id="UP000288623"/>
    </source>
</evidence>